<reference evidence="1 2" key="1">
    <citation type="journal article" date="2019" name="Environ. Microbiol.">
        <title>Species interactions and distinct microbial communities in high Arctic permafrost affected cryosols are associated with the CH4 and CO2 gas fluxes.</title>
        <authorList>
            <person name="Altshuler I."/>
            <person name="Hamel J."/>
            <person name="Turney S."/>
            <person name="Magnuson E."/>
            <person name="Levesque R."/>
            <person name="Greer C."/>
            <person name="Whyte L.G."/>
        </authorList>
    </citation>
    <scope>NUCLEOTIDE SEQUENCE [LARGE SCALE GENOMIC DNA]</scope>
    <source>
        <strain evidence="1 2">S9.2P</strain>
    </source>
</reference>
<evidence type="ECO:0000313" key="2">
    <source>
        <dbReference type="Proteomes" id="UP000317646"/>
    </source>
</evidence>
<dbReference type="EMBL" id="RCYZ01000004">
    <property type="protein sequence ID" value="TPG66046.1"/>
    <property type="molecule type" value="Genomic_DNA"/>
</dbReference>
<dbReference type="RefSeq" id="WP_140466741.1">
    <property type="nucleotide sequence ID" value="NZ_RCYZ01000004.1"/>
</dbReference>
<organism evidence="1 2">
    <name type="scientific">Hymenobacter nivis</name>
    <dbReference type="NCBI Taxonomy" id="1850093"/>
    <lineage>
        <taxon>Bacteria</taxon>
        <taxon>Pseudomonadati</taxon>
        <taxon>Bacteroidota</taxon>
        <taxon>Cytophagia</taxon>
        <taxon>Cytophagales</taxon>
        <taxon>Hymenobacteraceae</taxon>
        <taxon>Hymenobacter</taxon>
    </lineage>
</organism>
<protein>
    <submittedName>
        <fullName evidence="1">Uncharacterized protein</fullName>
    </submittedName>
</protein>
<keyword evidence="2" id="KW-1185">Reference proteome</keyword>
<evidence type="ECO:0000313" key="1">
    <source>
        <dbReference type="EMBL" id="TPG66046.1"/>
    </source>
</evidence>
<name>A0A502GYD1_9BACT</name>
<accession>A0A502GYD1</accession>
<dbReference type="OrthoDB" id="886795at2"/>
<dbReference type="Proteomes" id="UP000317646">
    <property type="component" value="Unassembled WGS sequence"/>
</dbReference>
<proteinExistence type="predicted"/>
<comment type="caution">
    <text evidence="1">The sequence shown here is derived from an EMBL/GenBank/DDBJ whole genome shotgun (WGS) entry which is preliminary data.</text>
</comment>
<dbReference type="AlphaFoldDB" id="A0A502GYD1"/>
<sequence length="83" mass="9712">MTLYDFNLLPYEQQLAAVFDAGTYLARRWEEEDSVNLYHLPGGFFVELYYDTHANELVRLRSFSSSEPLEDYAVGIRLPDDWA</sequence>
<gene>
    <name evidence="1" type="ORF">EAH73_11800</name>
</gene>